<dbReference type="PANTHER" id="PTHR35796">
    <property type="entry name" value="HYPOTHETICAL CYTOSOLIC PROTEIN"/>
    <property type="match status" value="1"/>
</dbReference>
<dbReference type="InterPro" id="IPR012544">
    <property type="entry name" value="PHb"/>
</dbReference>
<dbReference type="Pfam" id="PF08000">
    <property type="entry name" value="bPH_1"/>
    <property type="match status" value="1"/>
</dbReference>
<comment type="caution">
    <text evidence="2">The sequence shown here is derived from an EMBL/GenBank/DDBJ whole genome shotgun (WGS) entry which is preliminary data.</text>
</comment>
<dbReference type="InterPro" id="IPR037063">
    <property type="entry name" value="PHb_sf"/>
</dbReference>
<evidence type="ECO:0000259" key="1">
    <source>
        <dbReference type="Pfam" id="PF08000"/>
    </source>
</evidence>
<dbReference type="Gene3D" id="2.30.29.50">
    <property type="entry name" value="Bacterial Pleckstrin homology domain"/>
    <property type="match status" value="1"/>
</dbReference>
<reference evidence="2" key="2">
    <citation type="journal article" date="2023" name="Microbiol Resour">
        <title>Decontamination and Annotation of the Draft Genome Sequence of the Oomycete Lagenidium giganteum ARSEF 373.</title>
        <authorList>
            <person name="Morgan W.R."/>
            <person name="Tartar A."/>
        </authorList>
    </citation>
    <scope>NUCLEOTIDE SEQUENCE</scope>
    <source>
        <strain evidence="2">ARSEF 373</strain>
    </source>
</reference>
<accession>A0AAV2YLM6</accession>
<name>A0AAV2YLM6_9STRA</name>
<evidence type="ECO:0000313" key="3">
    <source>
        <dbReference type="Proteomes" id="UP001146120"/>
    </source>
</evidence>
<dbReference type="Proteomes" id="UP001146120">
    <property type="component" value="Unassembled WGS sequence"/>
</dbReference>
<dbReference type="PANTHER" id="PTHR35796:SF3">
    <property type="entry name" value="BHLH DOMAIN-CONTAINING PROTEIN"/>
    <property type="match status" value="1"/>
</dbReference>
<dbReference type="AlphaFoldDB" id="A0AAV2YLM6"/>
<proteinExistence type="predicted"/>
<protein>
    <recommendedName>
        <fullName evidence="1">Bacterial Pleckstrin homology domain-containing protein</fullName>
    </recommendedName>
</protein>
<evidence type="ECO:0000313" key="2">
    <source>
        <dbReference type="EMBL" id="DAZ93994.1"/>
    </source>
</evidence>
<organism evidence="2 3">
    <name type="scientific">Lagenidium giganteum</name>
    <dbReference type="NCBI Taxonomy" id="4803"/>
    <lineage>
        <taxon>Eukaryota</taxon>
        <taxon>Sar</taxon>
        <taxon>Stramenopiles</taxon>
        <taxon>Oomycota</taxon>
        <taxon>Peronosporomycetes</taxon>
        <taxon>Pythiales</taxon>
        <taxon>Pythiaceae</taxon>
    </lineage>
</organism>
<sequence length="209" mass="23980">MLKGITSDLTGASDICRPVRDLATCQAAQYLLPNEQILFSLQSIKEEFTFTNYWLIKVYGDSATTTRKLVSRAEFKHTLLEHVRFETAGRVDRDVEIKFKIGSDHISIDIARDEELEARLYYKVLVLLSRTQEEREREWEFACLGLEQSAKALRLTEASGQTLTKQANETLQWLQETYERTHPTCHRELIMGAFNTLRTTLKMEGGSVG</sequence>
<gene>
    <name evidence="2" type="ORF">N0F65_005505</name>
</gene>
<dbReference type="EMBL" id="DAKRPA010000277">
    <property type="protein sequence ID" value="DAZ93994.1"/>
    <property type="molecule type" value="Genomic_DNA"/>
</dbReference>
<dbReference type="SUPFAM" id="SSF50729">
    <property type="entry name" value="PH domain-like"/>
    <property type="match status" value="1"/>
</dbReference>
<reference evidence="2" key="1">
    <citation type="submission" date="2022-11" db="EMBL/GenBank/DDBJ databases">
        <authorList>
            <person name="Morgan W.R."/>
            <person name="Tartar A."/>
        </authorList>
    </citation>
    <scope>NUCLEOTIDE SEQUENCE</scope>
    <source>
        <strain evidence="2">ARSEF 373</strain>
    </source>
</reference>
<feature type="domain" description="Bacterial Pleckstrin homology" evidence="1">
    <location>
        <begin position="26"/>
        <end position="125"/>
    </location>
</feature>
<keyword evidence="3" id="KW-1185">Reference proteome</keyword>